<dbReference type="CDD" id="cd15457">
    <property type="entry name" value="NADAR"/>
    <property type="match status" value="1"/>
</dbReference>
<proteinExistence type="predicted"/>
<evidence type="ECO:0000313" key="5">
    <source>
        <dbReference type="Proteomes" id="UP001597380"/>
    </source>
</evidence>
<dbReference type="Pfam" id="PF08719">
    <property type="entry name" value="NADAR"/>
    <property type="match status" value="1"/>
</dbReference>
<dbReference type="EMBL" id="JBHUHT010000004">
    <property type="protein sequence ID" value="MFD2094596.1"/>
    <property type="molecule type" value="Genomic_DNA"/>
</dbReference>
<dbReference type="InterPro" id="IPR012816">
    <property type="entry name" value="NADAR"/>
</dbReference>
<dbReference type="Gene3D" id="1.10.357.40">
    <property type="entry name" value="YbiA-like"/>
    <property type="match status" value="1"/>
</dbReference>
<organism evidence="4 5">
    <name type="scientific">Corallincola platygyrae</name>
    <dbReference type="NCBI Taxonomy" id="1193278"/>
    <lineage>
        <taxon>Bacteria</taxon>
        <taxon>Pseudomonadati</taxon>
        <taxon>Pseudomonadota</taxon>
        <taxon>Gammaproteobacteria</taxon>
        <taxon>Alteromonadales</taxon>
        <taxon>Psychromonadaceae</taxon>
        <taxon>Corallincola</taxon>
    </lineage>
</organism>
<evidence type="ECO:0000313" key="4">
    <source>
        <dbReference type="EMBL" id="MFD2094596.1"/>
    </source>
</evidence>
<keyword evidence="5" id="KW-1185">Reference proteome</keyword>
<dbReference type="InterPro" id="IPR037238">
    <property type="entry name" value="YbiA-like_sf"/>
</dbReference>
<evidence type="ECO:0000256" key="2">
    <source>
        <dbReference type="ARBA" id="ARBA00000751"/>
    </source>
</evidence>
<reference evidence="5" key="1">
    <citation type="journal article" date="2019" name="Int. J. Syst. Evol. Microbiol.">
        <title>The Global Catalogue of Microorganisms (GCM) 10K type strain sequencing project: providing services to taxonomists for standard genome sequencing and annotation.</title>
        <authorList>
            <consortium name="The Broad Institute Genomics Platform"/>
            <consortium name="The Broad Institute Genome Sequencing Center for Infectious Disease"/>
            <person name="Wu L."/>
            <person name="Ma J."/>
        </authorList>
    </citation>
    <scope>NUCLEOTIDE SEQUENCE [LARGE SCALE GENOMIC DNA]</scope>
    <source>
        <strain evidence="5">CGMCC 1.10992</strain>
    </source>
</reference>
<protein>
    <submittedName>
        <fullName evidence="4">NADAR family protein</fullName>
    </submittedName>
</protein>
<dbReference type="NCBIfam" id="TIGR02464">
    <property type="entry name" value="ribofla_fusion"/>
    <property type="match status" value="1"/>
</dbReference>
<name>A0ABW4XGG7_9GAMM</name>
<gene>
    <name evidence="4" type="ORF">ACFSJ3_01245</name>
</gene>
<comment type="catalytic activity">
    <reaction evidence="2">
        <text>2,5-diamino-6-hydroxy-4-(5-phosphoribosylamino)-pyrimidine + H2O = 2,5,6-triamino-4-hydroxypyrimidine + D-ribose 5-phosphate</text>
        <dbReference type="Rhea" id="RHEA:23436"/>
        <dbReference type="ChEBI" id="CHEBI:15377"/>
        <dbReference type="ChEBI" id="CHEBI:58614"/>
        <dbReference type="ChEBI" id="CHEBI:78346"/>
        <dbReference type="ChEBI" id="CHEBI:137796"/>
    </reaction>
</comment>
<dbReference type="RefSeq" id="WP_345338763.1">
    <property type="nucleotide sequence ID" value="NZ_BAABLI010000007.1"/>
</dbReference>
<evidence type="ECO:0000259" key="3">
    <source>
        <dbReference type="Pfam" id="PF08719"/>
    </source>
</evidence>
<dbReference type="Proteomes" id="UP001597380">
    <property type="component" value="Unassembled WGS sequence"/>
</dbReference>
<dbReference type="SUPFAM" id="SSF143990">
    <property type="entry name" value="YbiA-like"/>
    <property type="match status" value="1"/>
</dbReference>
<feature type="domain" description="NADAR" evidence="3">
    <location>
        <begin position="28"/>
        <end position="184"/>
    </location>
</feature>
<comment type="caution">
    <text evidence="4">The sequence shown here is derived from an EMBL/GenBank/DDBJ whole genome shotgun (WGS) entry which is preliminary data.</text>
</comment>
<evidence type="ECO:0000256" key="1">
    <source>
        <dbReference type="ARBA" id="ARBA00000022"/>
    </source>
</evidence>
<comment type="catalytic activity">
    <reaction evidence="1">
        <text>5-amino-6-(5-phospho-D-ribosylamino)uracil + H2O = 5,6-diaminouracil + D-ribose 5-phosphate</text>
        <dbReference type="Rhea" id="RHEA:55020"/>
        <dbReference type="ChEBI" id="CHEBI:15377"/>
        <dbReference type="ChEBI" id="CHEBI:46252"/>
        <dbReference type="ChEBI" id="CHEBI:58453"/>
        <dbReference type="ChEBI" id="CHEBI:78346"/>
    </reaction>
</comment>
<sequence length="189" mass="21425">MDKILKIRAVEELRDFINHGHKVKYILFWGHRKPKSGVSKSCFSQWYESSFEKNGVTYRTAEHFMMASKAELFGDEEARLKVVSASNPGEAKSLGREVRGFDEALWNKHRFNIVVEANLLKFSQNPELSQFLLGTGERVLVEASPVDRIWGIGLAADDNAAENPNLWRGLNLLGFALMEVRSRLAENDA</sequence>
<accession>A0ABW4XGG7</accession>